<accession>U5PSY2</accession>
<dbReference type="OrthoDB" id="30549at10239"/>
<keyword evidence="2" id="KW-1185">Reference proteome</keyword>
<dbReference type="KEGG" id="vg:17960457"/>
<name>U5PSY2_9CAUD</name>
<protein>
    <submittedName>
        <fullName evidence="1">Uncharacterized protein</fullName>
    </submittedName>
</protein>
<proteinExistence type="predicted"/>
<dbReference type="RefSeq" id="YP_008771890.1">
    <property type="nucleotide sequence ID" value="NC_022773.1"/>
</dbReference>
<evidence type="ECO:0000313" key="1">
    <source>
        <dbReference type="EMBL" id="AGY46866.1"/>
    </source>
</evidence>
<gene>
    <name evidence="1" type="ORF">Blastoid_67</name>
</gene>
<sequence>MTNIKEVTIEEAKAVATGAIKKIDPINLEHILNEPAIEFQIKMMVKYAKQEKYDMVEYTLKDIEKIASEYNARRITPSNVKVGDGVTMHLHSDAHAGTVIKVTKTTVTVQRDQATLDPNFKPNHVAGGFAGHATNNDEQTYTYERNEKGDTITFRWSKKFNQYMHTQSGRKLSKGRKEFYDYNF</sequence>
<dbReference type="GeneID" id="17960457"/>
<dbReference type="Proteomes" id="UP000017645">
    <property type="component" value="Segment"/>
</dbReference>
<organism evidence="1 2">
    <name type="scientific">Bacillus phage Blastoid</name>
    <dbReference type="NCBI Taxonomy" id="2880540"/>
    <lineage>
        <taxon>Viruses</taxon>
        <taxon>Duplodnaviria</taxon>
        <taxon>Heunggongvirae</taxon>
        <taxon>Uroviricota</taxon>
        <taxon>Caudoviricetes</taxon>
        <taxon>Ehrlichviridae</taxon>
        <taxon>Andromedavirus</taxon>
        <taxon>Andromedavirus blastoid</taxon>
    </lineage>
</organism>
<evidence type="ECO:0000313" key="2">
    <source>
        <dbReference type="Proteomes" id="UP000017645"/>
    </source>
</evidence>
<reference evidence="1 2" key="1">
    <citation type="journal article" date="2013" name="Genome Announc.">
        <title>Complete Genome of Bacillus pumilus Siphophage Blastoid.</title>
        <authorList>
            <person name="Mash S.J."/>
            <person name="Minahan N.T."/>
            <person name="Chamakura K.R."/>
            <person name="Kuty Everett G.F."/>
        </authorList>
    </citation>
    <scope>NUCLEOTIDE SEQUENCE [LARGE SCALE GENOMIC DNA]</scope>
</reference>
<dbReference type="EMBL" id="KF669648">
    <property type="protein sequence ID" value="AGY46866.1"/>
    <property type="molecule type" value="Genomic_DNA"/>
</dbReference>